<evidence type="ECO:0000256" key="4">
    <source>
        <dbReference type="ARBA" id="ARBA00022448"/>
    </source>
</evidence>
<dbReference type="EMBL" id="AP021906">
    <property type="protein sequence ID" value="BBP92863.1"/>
    <property type="molecule type" value="Genomic_DNA"/>
</dbReference>
<dbReference type="GO" id="GO:0046933">
    <property type="term" value="F:proton-transporting ATP synthase activity, rotational mechanism"/>
    <property type="evidence" value="ECO:0007669"/>
    <property type="project" value="InterPro"/>
</dbReference>
<dbReference type="Gene3D" id="3.40.50.300">
    <property type="entry name" value="P-loop containing nucleotide triphosphate hydrolases"/>
    <property type="match status" value="1"/>
</dbReference>
<dbReference type="PANTHER" id="PTHR48082">
    <property type="entry name" value="ATP SYNTHASE SUBUNIT ALPHA, MITOCHONDRIAL"/>
    <property type="match status" value="1"/>
</dbReference>
<dbReference type="InterPro" id="IPR004100">
    <property type="entry name" value="ATPase_F1/V1/A1_a/bsu_N"/>
</dbReference>
<dbReference type="InterPro" id="IPR000194">
    <property type="entry name" value="ATPase_F1/V1/A1_a/bsu_nucl-bd"/>
</dbReference>
<reference evidence="16 17" key="1">
    <citation type="submission" date="2019-12" db="EMBL/GenBank/DDBJ databases">
        <title>Full genome sequence of a Bacillus safensis strain isolated from commercially available natto in Indonesia.</title>
        <authorList>
            <person name="Yoshida M."/>
            <person name="Uomi M."/>
            <person name="Waturangi D."/>
            <person name="Ekaputri J.J."/>
            <person name="Setiamarga D.H.E."/>
        </authorList>
    </citation>
    <scope>NUCLEOTIDE SEQUENCE [LARGE SCALE GENOMIC DNA]</scope>
    <source>
        <strain evidence="16 17">IDN1</strain>
    </source>
</reference>
<dbReference type="SUPFAM" id="SSF52540">
    <property type="entry name" value="P-loop containing nucleoside triphosphate hydrolases"/>
    <property type="match status" value="1"/>
</dbReference>
<dbReference type="AlphaFoldDB" id="A0A5S9MID5"/>
<keyword evidence="11" id="KW-0139">CF(1)</keyword>
<sequence length="209" mass="22919">MSIKAEEISALIKQQIQNYQSEIEVKDVGTVIQVGDGIARVHGLDNIMAGELVEFSNGVMGMAQNLEESNVGIVILGPYKDIREGDDVKRTGRIMEVPVGEELIGRIVNPLGQPVDGLGPILTSKTRPIESEAPGVMDRKSVHEPLQTGIKAIDALIPIGRGQRELIIGDRQTGKTSVAIDTILNQKRSRHDLYLCSYRTKRIYGSWCC</sequence>
<evidence type="ECO:0000313" key="16">
    <source>
        <dbReference type="EMBL" id="BBP92863.1"/>
    </source>
</evidence>
<evidence type="ECO:0000256" key="10">
    <source>
        <dbReference type="ARBA" id="ARBA00023136"/>
    </source>
</evidence>
<evidence type="ECO:0000259" key="14">
    <source>
        <dbReference type="Pfam" id="PF00006"/>
    </source>
</evidence>
<dbReference type="InterPro" id="IPR027417">
    <property type="entry name" value="P-loop_NTPase"/>
</dbReference>
<keyword evidence="6" id="KW-0375">Hydrogen ion transport</keyword>
<evidence type="ECO:0000256" key="1">
    <source>
        <dbReference type="ARBA" id="ARBA00003784"/>
    </source>
</evidence>
<dbReference type="CDD" id="cd18116">
    <property type="entry name" value="ATP-synt_F1_alpha_N"/>
    <property type="match status" value="1"/>
</dbReference>
<evidence type="ECO:0000256" key="7">
    <source>
        <dbReference type="ARBA" id="ARBA00022840"/>
    </source>
</evidence>
<organism evidence="16 17">
    <name type="scientific">Bacillus safensis</name>
    <dbReference type="NCBI Taxonomy" id="561879"/>
    <lineage>
        <taxon>Bacteria</taxon>
        <taxon>Bacillati</taxon>
        <taxon>Bacillota</taxon>
        <taxon>Bacilli</taxon>
        <taxon>Bacillales</taxon>
        <taxon>Bacillaceae</taxon>
        <taxon>Bacillus</taxon>
    </lineage>
</organism>
<keyword evidence="4" id="KW-0813">Transport</keyword>
<keyword evidence="7" id="KW-0067">ATP-binding</keyword>
<protein>
    <recommendedName>
        <fullName evidence="18">ATPase F1/V1/A1 complex alpha/beta subunit N-terminal domain-containing protein</fullName>
    </recommendedName>
</protein>
<evidence type="ECO:0000256" key="9">
    <source>
        <dbReference type="ARBA" id="ARBA00023065"/>
    </source>
</evidence>
<evidence type="ECO:0000256" key="5">
    <source>
        <dbReference type="ARBA" id="ARBA00022741"/>
    </source>
</evidence>
<accession>A0A5S9MID5</accession>
<keyword evidence="9" id="KW-0406">Ion transport</keyword>
<dbReference type="Gene3D" id="2.40.30.20">
    <property type="match status" value="1"/>
</dbReference>
<dbReference type="GO" id="GO:0043531">
    <property type="term" value="F:ADP binding"/>
    <property type="evidence" value="ECO:0007669"/>
    <property type="project" value="TreeGrafter"/>
</dbReference>
<dbReference type="Pfam" id="PF00006">
    <property type="entry name" value="ATP-synt_ab"/>
    <property type="match status" value="1"/>
</dbReference>
<dbReference type="GO" id="GO:0045259">
    <property type="term" value="C:proton-transporting ATP synthase complex"/>
    <property type="evidence" value="ECO:0007669"/>
    <property type="project" value="UniProtKB-KW"/>
</dbReference>
<evidence type="ECO:0000256" key="13">
    <source>
        <dbReference type="ARBA" id="ARBA00026013"/>
    </source>
</evidence>
<proteinExistence type="inferred from homology"/>
<dbReference type="GO" id="GO:0005524">
    <property type="term" value="F:ATP binding"/>
    <property type="evidence" value="ECO:0007669"/>
    <property type="project" value="UniProtKB-KW"/>
</dbReference>
<dbReference type="PANTHER" id="PTHR48082:SF2">
    <property type="entry name" value="ATP SYNTHASE SUBUNIT ALPHA, MITOCHONDRIAL"/>
    <property type="match status" value="1"/>
</dbReference>
<feature type="domain" description="ATPase F1/V1/A1 complex alpha/beta subunit nucleotide-binding" evidence="14">
    <location>
        <begin position="149"/>
        <end position="189"/>
    </location>
</feature>
<evidence type="ECO:0000256" key="8">
    <source>
        <dbReference type="ARBA" id="ARBA00022967"/>
    </source>
</evidence>
<keyword evidence="5" id="KW-0547">Nucleotide-binding</keyword>
<dbReference type="InterPro" id="IPR036121">
    <property type="entry name" value="ATPase_F1/V1/A1_a/bsu_N_sf"/>
</dbReference>
<gene>
    <name evidence="16" type="ORF">BsIDN1_64810</name>
</gene>
<comment type="similarity">
    <text evidence="3">Belongs to the ATPase alpha/beta chains family.</text>
</comment>
<evidence type="ECO:0000256" key="6">
    <source>
        <dbReference type="ARBA" id="ARBA00022781"/>
    </source>
</evidence>
<dbReference type="SUPFAM" id="SSF50615">
    <property type="entry name" value="N-terminal domain of alpha and beta subunits of F1 ATP synthase"/>
    <property type="match status" value="1"/>
</dbReference>
<evidence type="ECO:0000256" key="12">
    <source>
        <dbReference type="ARBA" id="ARBA00023310"/>
    </source>
</evidence>
<dbReference type="FunFam" id="2.40.30.20:FF:000001">
    <property type="entry name" value="ATP synthase subunit alpha"/>
    <property type="match status" value="1"/>
</dbReference>
<feature type="domain" description="ATPase F1/V1/A1 complex alpha/beta subunit N-terminal" evidence="15">
    <location>
        <begin position="25"/>
        <end position="92"/>
    </location>
</feature>
<keyword evidence="10" id="KW-0472">Membrane</keyword>
<dbReference type="InterPro" id="IPR023366">
    <property type="entry name" value="ATP_synth_asu-like_sf"/>
</dbReference>
<evidence type="ECO:0000313" key="17">
    <source>
        <dbReference type="Proteomes" id="UP000464658"/>
    </source>
</evidence>
<keyword evidence="8" id="KW-1278">Translocase</keyword>
<dbReference type="Pfam" id="PF02874">
    <property type="entry name" value="ATP-synt_ab_N"/>
    <property type="match status" value="1"/>
</dbReference>
<comment type="function">
    <text evidence="1">Produces ATP from ADP in the presence of a proton gradient across the membrane. The alpha chain is a regulatory subunit.</text>
</comment>
<evidence type="ECO:0008006" key="18">
    <source>
        <dbReference type="Google" id="ProtNLM"/>
    </source>
</evidence>
<keyword evidence="12" id="KW-0066">ATP synthesis</keyword>
<comment type="subcellular location">
    <subcellularLocation>
        <location evidence="2">Membrane</location>
    </subcellularLocation>
</comment>
<comment type="subunit">
    <text evidence="13">F-type ATPases have 2 components, CF(1) - the catalytic core - and CF(0) - the membrane proton channel. CF(1) has five subunits: alpha(3), beta(3), gamma(1), delta(1), epsilon(1). CF(0) has four main subunits: a(1), b(1), b'(1) and c(9-12).</text>
</comment>
<name>A0A5S9MID5_BACIA</name>
<dbReference type="FunFam" id="3.40.50.300:FF:002432">
    <property type="entry name" value="ATP synthase subunit alpha, mitochondrial"/>
    <property type="match status" value="1"/>
</dbReference>
<evidence type="ECO:0000256" key="3">
    <source>
        <dbReference type="ARBA" id="ARBA00008936"/>
    </source>
</evidence>
<dbReference type="Proteomes" id="UP000464658">
    <property type="component" value="Chromosome"/>
</dbReference>
<evidence type="ECO:0000256" key="11">
    <source>
        <dbReference type="ARBA" id="ARBA00023196"/>
    </source>
</evidence>
<evidence type="ECO:0000259" key="15">
    <source>
        <dbReference type="Pfam" id="PF02874"/>
    </source>
</evidence>
<evidence type="ECO:0000256" key="2">
    <source>
        <dbReference type="ARBA" id="ARBA00004370"/>
    </source>
</evidence>
<dbReference type="InterPro" id="IPR005294">
    <property type="entry name" value="ATP_synth_F1_asu"/>
</dbReference>